<dbReference type="HOGENOM" id="CLU_142189_2_0_2"/>
<dbReference type="EMBL" id="CP001731">
    <property type="protein sequence ID" value="ADB86392.1"/>
    <property type="molecule type" value="Genomic_DNA"/>
</dbReference>
<dbReference type="PANTHER" id="PTHR37318">
    <property type="entry name" value="BSL7504 PROTEIN"/>
    <property type="match status" value="1"/>
</dbReference>
<evidence type="ECO:0000313" key="2">
    <source>
        <dbReference type="EMBL" id="ADB86392.1"/>
    </source>
</evidence>
<proteinExistence type="predicted"/>
<dbReference type="PANTHER" id="PTHR37318:SF1">
    <property type="entry name" value="BSL7504 PROTEIN"/>
    <property type="match status" value="1"/>
</dbReference>
<dbReference type="CDD" id="cd00090">
    <property type="entry name" value="HTH_ARSR"/>
    <property type="match status" value="1"/>
</dbReference>
<dbReference type="SMART" id="SM00418">
    <property type="entry name" value="HTH_ARSR"/>
    <property type="match status" value="1"/>
</dbReference>
<name>D2PGY1_SACI9</name>
<sequence length="115" mass="13461">MLLLALSLRCLLLSNEEKIKELIKFLNNRALNNSVRLAILISLYTFNQMTFSELLEYSRIPKSSLMMHIQILEDEGLVNSKKDFTVNGIRMFIRITDKGKEIIKEYFKLVSNINY</sequence>
<reference evidence="3" key="1">
    <citation type="journal article" date="2009" name="Proc. Natl. Acad. Sci. U.S.A.">
        <title>Biogeography of the Sulfolobus islandicus pan-genome.</title>
        <authorList>
            <person name="Reno M.L."/>
            <person name="Held N.L."/>
            <person name="Fields C.J."/>
            <person name="Burke P.V."/>
            <person name="Whitaker R.J."/>
        </authorList>
    </citation>
    <scope>NUCLEOTIDE SEQUENCE [LARGE SCALE GENOMIC DNA]</scope>
    <source>
        <strain evidence="3">L.D.8.5 / Lassen #2</strain>
    </source>
</reference>
<dbReference type="GO" id="GO:0003700">
    <property type="term" value="F:DNA-binding transcription factor activity"/>
    <property type="evidence" value="ECO:0007669"/>
    <property type="project" value="InterPro"/>
</dbReference>
<dbReference type="AlphaFoldDB" id="D2PGY1"/>
<dbReference type="SUPFAM" id="SSF46785">
    <property type="entry name" value="Winged helix' DNA-binding domain"/>
    <property type="match status" value="1"/>
</dbReference>
<dbReference type="KEGG" id="sii:LD85_0656"/>
<evidence type="ECO:0000313" key="3">
    <source>
        <dbReference type="Proteomes" id="UP000001404"/>
    </source>
</evidence>
<dbReference type="InterPro" id="IPR027395">
    <property type="entry name" value="WH_DNA-bd_dom"/>
</dbReference>
<dbReference type="Proteomes" id="UP000001404">
    <property type="component" value="Chromosome"/>
</dbReference>
<accession>D2PGY1</accession>
<dbReference type="InterPro" id="IPR036388">
    <property type="entry name" value="WH-like_DNA-bd_sf"/>
</dbReference>
<gene>
    <name evidence="2" type="ordered locus">LD85_0656</name>
</gene>
<organism evidence="2 3">
    <name type="scientific">Saccharolobus islandicus (strain L.D.8.5 / Lassen #2)</name>
    <name type="common">Sulfolobus islandicus</name>
    <dbReference type="NCBI Taxonomy" id="425944"/>
    <lineage>
        <taxon>Archaea</taxon>
        <taxon>Thermoproteota</taxon>
        <taxon>Thermoprotei</taxon>
        <taxon>Sulfolobales</taxon>
        <taxon>Sulfolobaceae</taxon>
        <taxon>Saccharolobus</taxon>
    </lineage>
</organism>
<feature type="domain" description="HTH arsR-type" evidence="1">
    <location>
        <begin position="24"/>
        <end position="108"/>
    </location>
</feature>
<evidence type="ECO:0000259" key="1">
    <source>
        <dbReference type="SMART" id="SM00418"/>
    </source>
</evidence>
<dbReference type="InterPro" id="IPR001845">
    <property type="entry name" value="HTH_ArsR_DNA-bd_dom"/>
</dbReference>
<dbReference type="Pfam" id="PF13601">
    <property type="entry name" value="HTH_34"/>
    <property type="match status" value="1"/>
</dbReference>
<protein>
    <submittedName>
        <fullName evidence="2">Regulatory protein, ArsR</fullName>
    </submittedName>
</protein>
<dbReference type="InterPro" id="IPR036390">
    <property type="entry name" value="WH_DNA-bd_sf"/>
</dbReference>
<dbReference type="Gene3D" id="1.10.10.10">
    <property type="entry name" value="Winged helix-like DNA-binding domain superfamily/Winged helix DNA-binding domain"/>
    <property type="match status" value="1"/>
</dbReference>
<dbReference type="InterPro" id="IPR011991">
    <property type="entry name" value="ArsR-like_HTH"/>
</dbReference>